<dbReference type="RefSeq" id="WP_042048597.1">
    <property type="nucleotide sequence ID" value="NZ_CP038444.1"/>
</dbReference>
<keyword evidence="1" id="KW-0812">Transmembrane</keyword>
<evidence type="ECO:0000313" key="3">
    <source>
        <dbReference type="EMBL" id="QJT31426.1"/>
    </source>
</evidence>
<evidence type="ECO:0000259" key="2">
    <source>
        <dbReference type="Pfam" id="PF14237"/>
    </source>
</evidence>
<name>A0AAE7DR57_AERME</name>
<protein>
    <submittedName>
        <fullName evidence="3">DUF4339 domain-containing protein</fullName>
    </submittedName>
</protein>
<accession>A0AAE7DR57</accession>
<feature type="transmembrane region" description="Helical" evidence="1">
    <location>
        <begin position="74"/>
        <end position="97"/>
    </location>
</feature>
<keyword evidence="1" id="KW-0472">Membrane</keyword>
<organism evidence="3 4">
    <name type="scientific">Aeromonas media</name>
    <dbReference type="NCBI Taxonomy" id="651"/>
    <lineage>
        <taxon>Bacteria</taxon>
        <taxon>Pseudomonadati</taxon>
        <taxon>Pseudomonadota</taxon>
        <taxon>Gammaproteobacteria</taxon>
        <taxon>Aeromonadales</taxon>
        <taxon>Aeromonadaceae</taxon>
        <taxon>Aeromonas</taxon>
    </lineage>
</organism>
<dbReference type="EMBL" id="CP038444">
    <property type="protein sequence ID" value="QJT31426.1"/>
    <property type="molecule type" value="Genomic_DNA"/>
</dbReference>
<dbReference type="InterPro" id="IPR025640">
    <property type="entry name" value="GYF_2"/>
</dbReference>
<dbReference type="AlphaFoldDB" id="A0AAE7DR57"/>
<proteinExistence type="predicted"/>
<dbReference type="Pfam" id="PF14237">
    <property type="entry name" value="GYF_2"/>
    <property type="match status" value="1"/>
</dbReference>
<gene>
    <name evidence="3" type="ORF">E4186_15390</name>
</gene>
<feature type="transmembrane region" description="Helical" evidence="1">
    <location>
        <begin position="103"/>
        <end position="123"/>
    </location>
</feature>
<reference evidence="3 4" key="1">
    <citation type="submission" date="2019-03" db="EMBL/GenBank/DDBJ databases">
        <title>Novel transposon Tn6433 accelerates the dissemination of tet(E) in Aeromonas from aerobic biofilm under oxytetracycline stress.</title>
        <authorList>
            <person name="Shi Y."/>
            <person name="Tian Z."/>
            <person name="Zhang Y."/>
            <person name="Zhang H."/>
            <person name="Yang M."/>
        </authorList>
    </citation>
    <scope>NUCLEOTIDE SEQUENCE [LARGE SCALE GENOMIC DNA]</scope>
    <source>
        <strain evidence="3 4">T5-8</strain>
    </source>
</reference>
<dbReference type="Proteomes" id="UP000502006">
    <property type="component" value="Chromosome"/>
</dbReference>
<feature type="transmembrane region" description="Helical" evidence="1">
    <location>
        <begin position="164"/>
        <end position="180"/>
    </location>
</feature>
<sequence>MSEWFYEKNGQRIGPIMKEQLIGLLGAGDISHQTLVWHQSQPQWLPLHATPLAADIPPSSTPPALPAIAISNTLIWILAFAPIIGIFCEGFVAGAVYHDTDQAANAVAEGSFFYISLIINIALSYWDEHTLRKAGVNTQQFGKMVWLVPVYLWKRAKALQQKPTYFWCWLVTFSLIMLSSCSA</sequence>
<evidence type="ECO:0000256" key="1">
    <source>
        <dbReference type="SAM" id="Phobius"/>
    </source>
</evidence>
<evidence type="ECO:0000313" key="4">
    <source>
        <dbReference type="Proteomes" id="UP000502006"/>
    </source>
</evidence>
<keyword evidence="1" id="KW-1133">Transmembrane helix</keyword>
<feature type="domain" description="GYF" evidence="2">
    <location>
        <begin position="4"/>
        <end position="50"/>
    </location>
</feature>